<keyword evidence="2" id="KW-0472">Membrane</keyword>
<keyword evidence="3" id="KW-0732">Signal</keyword>
<dbReference type="Proteomes" id="UP000515163">
    <property type="component" value="Unplaced"/>
</dbReference>
<feature type="region of interest" description="Disordered" evidence="1">
    <location>
        <begin position="121"/>
        <end position="150"/>
    </location>
</feature>
<dbReference type="GeneID" id="116307914"/>
<accession>A0A6P8JBS3</accession>
<dbReference type="RefSeq" id="XP_031574100.1">
    <property type="nucleotide sequence ID" value="XM_031718240.1"/>
</dbReference>
<evidence type="ECO:0000256" key="3">
    <source>
        <dbReference type="SAM" id="SignalP"/>
    </source>
</evidence>
<dbReference type="InParanoid" id="A0A6P8JBS3"/>
<reference evidence="5" key="1">
    <citation type="submission" date="2025-08" db="UniProtKB">
        <authorList>
            <consortium name="RefSeq"/>
        </authorList>
    </citation>
    <scope>IDENTIFICATION</scope>
    <source>
        <tissue evidence="5">Tentacle</tissue>
    </source>
</reference>
<evidence type="ECO:0000256" key="2">
    <source>
        <dbReference type="SAM" id="Phobius"/>
    </source>
</evidence>
<evidence type="ECO:0000313" key="5">
    <source>
        <dbReference type="RefSeq" id="XP_031574100.1"/>
    </source>
</evidence>
<dbReference type="KEGG" id="aten:116307914"/>
<feature type="signal peptide" evidence="3">
    <location>
        <begin position="1"/>
        <end position="19"/>
    </location>
</feature>
<feature type="transmembrane region" description="Helical" evidence="2">
    <location>
        <begin position="87"/>
        <end position="109"/>
    </location>
</feature>
<gene>
    <name evidence="5" type="primary">LOC116307914</name>
</gene>
<dbReference type="OrthoDB" id="10542428at2759"/>
<name>A0A6P8JBS3_ACTTE</name>
<dbReference type="AlphaFoldDB" id="A0A6P8JBS3"/>
<feature type="compositionally biased region" description="Low complexity" evidence="1">
    <location>
        <begin position="128"/>
        <end position="150"/>
    </location>
</feature>
<keyword evidence="2" id="KW-0812">Transmembrane</keyword>
<evidence type="ECO:0000313" key="4">
    <source>
        <dbReference type="Proteomes" id="UP000515163"/>
    </source>
</evidence>
<organism evidence="4 5">
    <name type="scientific">Actinia tenebrosa</name>
    <name type="common">Australian red waratah sea anemone</name>
    <dbReference type="NCBI Taxonomy" id="6105"/>
    <lineage>
        <taxon>Eukaryota</taxon>
        <taxon>Metazoa</taxon>
        <taxon>Cnidaria</taxon>
        <taxon>Anthozoa</taxon>
        <taxon>Hexacorallia</taxon>
        <taxon>Actiniaria</taxon>
        <taxon>Actiniidae</taxon>
        <taxon>Actinia</taxon>
    </lineage>
</organism>
<evidence type="ECO:0000256" key="1">
    <source>
        <dbReference type="SAM" id="MobiDB-lite"/>
    </source>
</evidence>
<proteinExistence type="predicted"/>
<sequence length="150" mass="16685">MMLLYKMIAILLCLVTSMAYASMESCSEPIQPATLNTINPTASYNTLMTTLVTSPCKPRGTQGPPRTDMLKRKIPRSRGSRIRVDPYILVGVGIAVGIALVIIAIIFVWRRRQNRYQNFDRNATPGVTLQDTNNNNSNDNNSNLQPNPAF</sequence>
<feature type="chain" id="PRO_5028319263" evidence="3">
    <location>
        <begin position="20"/>
        <end position="150"/>
    </location>
</feature>
<keyword evidence="4" id="KW-1185">Reference proteome</keyword>
<keyword evidence="2" id="KW-1133">Transmembrane helix</keyword>
<protein>
    <submittedName>
        <fullName evidence="5">Uncharacterized protein LOC116307914</fullName>
    </submittedName>
</protein>